<feature type="signal peptide" evidence="2">
    <location>
        <begin position="1"/>
        <end position="35"/>
    </location>
</feature>
<keyword evidence="2" id="KW-0732">Signal</keyword>
<keyword evidence="1" id="KW-0808">Transferase</keyword>
<keyword evidence="5" id="KW-1185">Reference proteome</keyword>
<dbReference type="RefSeq" id="WP_200242722.1">
    <property type="nucleotide sequence ID" value="NZ_NRRV01000105.1"/>
</dbReference>
<reference evidence="4 5" key="1">
    <citation type="journal article" date="2020" name="Microorganisms">
        <title>Osmotic Adaptation and Compatible Solute Biosynthesis of Phototrophic Bacteria as Revealed from Genome Analyses.</title>
        <authorList>
            <person name="Imhoff J.F."/>
            <person name="Rahn T."/>
            <person name="Kunzel S."/>
            <person name="Keller A."/>
            <person name="Neulinger S.C."/>
        </authorList>
    </citation>
    <scope>NUCLEOTIDE SEQUENCE [LARGE SCALE GENOMIC DNA]</scope>
    <source>
        <strain evidence="4 5">DSM 6210</strain>
    </source>
</reference>
<sequence>MQRILSLGPSRRRPAAGRLFLLTALLTLLTAPVHADSAPYYETKPPSRDGIGKVYMGREISQVMGHRGARWLERPARVRDELPDQVVAAMDLAPDAEVADIGAGTGYFAFRLAEQVPQGQVLAVDIQPEMLAIMRTRVQERGIDNVALVQGTEADPKLPPASIDAALMVDAYHEFAYPREMMTAMVTALRPGGRVFLVEYRGEDPRIPIKPLHKMTEAQARREMAAVGLRHVETQDFLPSQHFMVFEKPAAAAGG</sequence>
<dbReference type="GO" id="GO:0008168">
    <property type="term" value="F:methyltransferase activity"/>
    <property type="evidence" value="ECO:0007669"/>
    <property type="project" value="UniProtKB-KW"/>
</dbReference>
<name>A0ABS1CP99_9GAMM</name>
<evidence type="ECO:0000256" key="2">
    <source>
        <dbReference type="SAM" id="SignalP"/>
    </source>
</evidence>
<dbReference type="Proteomes" id="UP000748752">
    <property type="component" value="Unassembled WGS sequence"/>
</dbReference>
<evidence type="ECO:0000313" key="5">
    <source>
        <dbReference type="Proteomes" id="UP000748752"/>
    </source>
</evidence>
<dbReference type="InterPro" id="IPR029063">
    <property type="entry name" value="SAM-dependent_MTases_sf"/>
</dbReference>
<dbReference type="EMBL" id="NRRV01000105">
    <property type="protein sequence ID" value="MBK1633672.1"/>
    <property type="molecule type" value="Genomic_DNA"/>
</dbReference>
<accession>A0ABS1CP99</accession>
<dbReference type="Pfam" id="PF13649">
    <property type="entry name" value="Methyltransf_25"/>
    <property type="match status" value="1"/>
</dbReference>
<dbReference type="CDD" id="cd02440">
    <property type="entry name" value="AdoMet_MTases"/>
    <property type="match status" value="1"/>
</dbReference>
<protein>
    <submittedName>
        <fullName evidence="4">SAM-dependent methyltransferase</fullName>
    </submittedName>
</protein>
<evidence type="ECO:0000313" key="4">
    <source>
        <dbReference type="EMBL" id="MBK1633672.1"/>
    </source>
</evidence>
<evidence type="ECO:0000259" key="3">
    <source>
        <dbReference type="Pfam" id="PF13649"/>
    </source>
</evidence>
<keyword evidence="4" id="KW-0489">Methyltransferase</keyword>
<dbReference type="Gene3D" id="3.40.50.150">
    <property type="entry name" value="Vaccinia Virus protein VP39"/>
    <property type="match status" value="1"/>
</dbReference>
<dbReference type="SUPFAM" id="SSF53335">
    <property type="entry name" value="S-adenosyl-L-methionine-dependent methyltransferases"/>
    <property type="match status" value="1"/>
</dbReference>
<evidence type="ECO:0000256" key="1">
    <source>
        <dbReference type="ARBA" id="ARBA00022679"/>
    </source>
</evidence>
<feature type="domain" description="Methyltransferase" evidence="3">
    <location>
        <begin position="98"/>
        <end position="193"/>
    </location>
</feature>
<dbReference type="PANTHER" id="PTHR43861">
    <property type="entry name" value="TRANS-ACONITATE 2-METHYLTRANSFERASE-RELATED"/>
    <property type="match status" value="1"/>
</dbReference>
<dbReference type="GO" id="GO:0032259">
    <property type="term" value="P:methylation"/>
    <property type="evidence" value="ECO:0007669"/>
    <property type="project" value="UniProtKB-KW"/>
</dbReference>
<dbReference type="InterPro" id="IPR041698">
    <property type="entry name" value="Methyltransf_25"/>
</dbReference>
<gene>
    <name evidence="4" type="ORF">CKO31_23595</name>
</gene>
<comment type="caution">
    <text evidence="4">The sequence shown here is derived from an EMBL/GenBank/DDBJ whole genome shotgun (WGS) entry which is preliminary data.</text>
</comment>
<proteinExistence type="predicted"/>
<feature type="chain" id="PRO_5047446712" evidence="2">
    <location>
        <begin position="36"/>
        <end position="255"/>
    </location>
</feature>
<organism evidence="4 5">
    <name type="scientific">Thiohalocapsa halophila</name>
    <dbReference type="NCBI Taxonomy" id="69359"/>
    <lineage>
        <taxon>Bacteria</taxon>
        <taxon>Pseudomonadati</taxon>
        <taxon>Pseudomonadota</taxon>
        <taxon>Gammaproteobacteria</taxon>
        <taxon>Chromatiales</taxon>
        <taxon>Chromatiaceae</taxon>
        <taxon>Thiohalocapsa</taxon>
    </lineage>
</organism>